<dbReference type="EMBL" id="AGUD01000009">
    <property type="protein sequence ID" value="EHN12832.1"/>
    <property type="molecule type" value="Genomic_DNA"/>
</dbReference>
<keyword evidence="1" id="KW-0226">DNA condensation</keyword>
<proteinExistence type="inferred from homology"/>
<dbReference type="Proteomes" id="UP000005143">
    <property type="component" value="Unassembled WGS sequence"/>
</dbReference>
<reference evidence="4 5" key="1">
    <citation type="journal article" date="2013" name="Biodegradation">
        <title>Quantitative proteomic analysis of ibuprofen-degrading Patulibacter sp. strain I11.</title>
        <authorList>
            <person name="Almeida B."/>
            <person name="Kjeldal H."/>
            <person name="Lolas I."/>
            <person name="Knudsen A.D."/>
            <person name="Carvalho G."/>
            <person name="Nielsen K.L."/>
            <person name="Barreto Crespo M.T."/>
            <person name="Stensballe A."/>
            <person name="Nielsen J.L."/>
        </authorList>
    </citation>
    <scope>NUCLEOTIDE SEQUENCE [LARGE SCALE GENOMIC DNA]</scope>
    <source>
        <strain evidence="4 5">I11</strain>
    </source>
</reference>
<keyword evidence="5" id="KW-1185">Reference proteome</keyword>
<dbReference type="Gene3D" id="4.10.520.10">
    <property type="entry name" value="IHF-like DNA-binding proteins"/>
    <property type="match status" value="1"/>
</dbReference>
<dbReference type="CDD" id="cd13831">
    <property type="entry name" value="HU"/>
    <property type="match status" value="1"/>
</dbReference>
<dbReference type="AlphaFoldDB" id="H0E0H1"/>
<evidence type="ECO:0000313" key="5">
    <source>
        <dbReference type="Proteomes" id="UP000005143"/>
    </source>
</evidence>
<dbReference type="GO" id="GO:0030527">
    <property type="term" value="F:structural constituent of chromatin"/>
    <property type="evidence" value="ECO:0007669"/>
    <property type="project" value="InterPro"/>
</dbReference>
<dbReference type="SUPFAM" id="SSF47729">
    <property type="entry name" value="IHF-like DNA-binding proteins"/>
    <property type="match status" value="1"/>
</dbReference>
<organism evidence="4 5">
    <name type="scientific">Patulibacter medicamentivorans</name>
    <dbReference type="NCBI Taxonomy" id="1097667"/>
    <lineage>
        <taxon>Bacteria</taxon>
        <taxon>Bacillati</taxon>
        <taxon>Actinomycetota</taxon>
        <taxon>Thermoleophilia</taxon>
        <taxon>Solirubrobacterales</taxon>
        <taxon>Patulibacteraceae</taxon>
        <taxon>Patulibacter</taxon>
    </lineage>
</organism>
<evidence type="ECO:0000256" key="3">
    <source>
        <dbReference type="RuleBase" id="RU003939"/>
    </source>
</evidence>
<dbReference type="SMART" id="SM00411">
    <property type="entry name" value="BHL"/>
    <property type="match status" value="1"/>
</dbReference>
<dbReference type="OrthoDB" id="9799835at2"/>
<keyword evidence="2 4" id="KW-0238">DNA-binding</keyword>
<dbReference type="InterPro" id="IPR010992">
    <property type="entry name" value="IHF-like_DNA-bd_dom_sf"/>
</dbReference>
<protein>
    <submittedName>
        <fullName evidence="4">DNA-binding protein HU (DNA-binding protein II)</fullName>
    </submittedName>
</protein>
<dbReference type="InterPro" id="IPR000119">
    <property type="entry name" value="Hist_DNA-bd"/>
</dbReference>
<dbReference type="GO" id="GO:0005829">
    <property type="term" value="C:cytosol"/>
    <property type="evidence" value="ECO:0007669"/>
    <property type="project" value="TreeGrafter"/>
</dbReference>
<comment type="similarity">
    <text evidence="3">Belongs to the bacterial histone-like protein family.</text>
</comment>
<dbReference type="PRINTS" id="PR01727">
    <property type="entry name" value="DNABINDINGHU"/>
</dbReference>
<evidence type="ECO:0000313" key="4">
    <source>
        <dbReference type="EMBL" id="EHN12832.1"/>
    </source>
</evidence>
<dbReference type="GO" id="GO:0003677">
    <property type="term" value="F:DNA binding"/>
    <property type="evidence" value="ECO:0007669"/>
    <property type="project" value="UniProtKB-KW"/>
</dbReference>
<evidence type="ECO:0000256" key="1">
    <source>
        <dbReference type="ARBA" id="ARBA00023067"/>
    </source>
</evidence>
<dbReference type="GO" id="GO:0030261">
    <property type="term" value="P:chromosome condensation"/>
    <property type="evidence" value="ECO:0007669"/>
    <property type="project" value="UniProtKB-KW"/>
</dbReference>
<sequence length="91" mass="9346">MTTKAEFVDLVAAKAGLGKKDAQAAVDAFLDTVTDALSRGSDVTFSGFGKFSVAERSARKGINPATGQQIDIAAKKLPKFTAGAALKKSVA</sequence>
<dbReference type="Pfam" id="PF00216">
    <property type="entry name" value="Bac_DNA_binding"/>
    <property type="match status" value="1"/>
</dbReference>
<dbReference type="RefSeq" id="WP_007570058.1">
    <property type="nucleotide sequence ID" value="NZ_AGUD01000009.1"/>
</dbReference>
<dbReference type="PROSITE" id="PS00045">
    <property type="entry name" value="HISTONE_LIKE"/>
    <property type="match status" value="1"/>
</dbReference>
<evidence type="ECO:0000256" key="2">
    <source>
        <dbReference type="ARBA" id="ARBA00023125"/>
    </source>
</evidence>
<dbReference type="PANTHER" id="PTHR33175">
    <property type="entry name" value="DNA-BINDING PROTEIN HU"/>
    <property type="match status" value="1"/>
</dbReference>
<comment type="caution">
    <text evidence="4">The sequence shown here is derived from an EMBL/GenBank/DDBJ whole genome shotgun (WGS) entry which is preliminary data.</text>
</comment>
<name>H0E0H1_9ACTN</name>
<accession>H0E0H1</accession>
<dbReference type="PANTHER" id="PTHR33175:SF3">
    <property type="entry name" value="DNA-BINDING PROTEIN HU-BETA"/>
    <property type="match status" value="1"/>
</dbReference>
<gene>
    <name evidence="4" type="ORF">PAI11_02790</name>
</gene>
<dbReference type="InterPro" id="IPR020816">
    <property type="entry name" value="Histone-like_DNA-bd_CS"/>
</dbReference>